<proteinExistence type="predicted"/>
<dbReference type="RefSeq" id="WP_281909638.1">
    <property type="nucleotide sequence ID" value="NZ_AP026966.1"/>
</dbReference>
<reference evidence="1" key="1">
    <citation type="submission" date="2022-11" db="EMBL/GenBank/DDBJ databases">
        <title>Isolation and characterization of PLA-degrading bacterium Massilia sp. from Antarctic soil.</title>
        <authorList>
            <person name="Sato K."/>
            <person name="Gomez-Fuentes C."/>
            <person name="Ahmad S.A."/>
            <person name="Zulkharnain A."/>
        </authorList>
    </citation>
    <scope>NUCLEOTIDE SEQUENCE</scope>
    <source>
        <strain evidence="1">N-3</strain>
    </source>
</reference>
<sequence>MTSAVIEYFEALERLRVNRPIRVPKNTKITNDSVSIEAGRGKGSIKKSRAIFQELIAAIDEAALEQSKSKDAAHDKLVKAKGSAAQYREMLDAALAREVSLLWELYAVKKQLAALTGGNVLPLRGA</sequence>
<name>A0ABN6TGJ3_9BURK</name>
<keyword evidence="2" id="KW-1185">Reference proteome</keyword>
<organism evidence="1 2">
    <name type="scientific">Massilia varians</name>
    <dbReference type="NCBI Taxonomy" id="457921"/>
    <lineage>
        <taxon>Bacteria</taxon>
        <taxon>Pseudomonadati</taxon>
        <taxon>Pseudomonadota</taxon>
        <taxon>Betaproteobacteria</taxon>
        <taxon>Burkholderiales</taxon>
        <taxon>Oxalobacteraceae</taxon>
        <taxon>Telluria group</taxon>
        <taxon>Massilia</taxon>
    </lineage>
</organism>
<evidence type="ECO:0000313" key="2">
    <source>
        <dbReference type="Proteomes" id="UP001163336"/>
    </source>
</evidence>
<accession>A0ABN6TGJ3</accession>
<protein>
    <submittedName>
        <fullName evidence="1">Uncharacterized protein</fullName>
    </submittedName>
</protein>
<gene>
    <name evidence="1" type="ORF">MasN3_39820</name>
</gene>
<evidence type="ECO:0000313" key="1">
    <source>
        <dbReference type="EMBL" id="BDT60488.1"/>
    </source>
</evidence>
<dbReference type="Proteomes" id="UP001163336">
    <property type="component" value="Chromosome"/>
</dbReference>
<dbReference type="EMBL" id="AP026966">
    <property type="protein sequence ID" value="BDT60488.1"/>
    <property type="molecule type" value="Genomic_DNA"/>
</dbReference>